<dbReference type="PRINTS" id="PR00080">
    <property type="entry name" value="SDRFAMILY"/>
</dbReference>
<accession>A0A2T9JED2</accession>
<dbReference type="GO" id="GO:0015996">
    <property type="term" value="P:chlorophyll catabolic process"/>
    <property type="evidence" value="ECO:0007669"/>
    <property type="project" value="TreeGrafter"/>
</dbReference>
<proteinExistence type="inferred from homology"/>
<evidence type="ECO:0000259" key="3">
    <source>
        <dbReference type="SMART" id="SM00822"/>
    </source>
</evidence>
<dbReference type="InterPro" id="IPR036291">
    <property type="entry name" value="NAD(P)-bd_dom_sf"/>
</dbReference>
<gene>
    <name evidence="4" type="ORF">DDF67_23705</name>
</gene>
<dbReference type="Gene3D" id="3.40.50.720">
    <property type="entry name" value="NAD(P)-binding Rossmann-like Domain"/>
    <property type="match status" value="1"/>
</dbReference>
<name>A0A2T9JED2_9CAUL</name>
<evidence type="ECO:0000256" key="1">
    <source>
        <dbReference type="RuleBase" id="RU000363"/>
    </source>
</evidence>
<evidence type="ECO:0000313" key="4">
    <source>
        <dbReference type="EMBL" id="PVM82026.1"/>
    </source>
</evidence>
<dbReference type="PRINTS" id="PR00081">
    <property type="entry name" value="GDHRDH"/>
</dbReference>
<comment type="similarity">
    <text evidence="1">Belongs to the short-chain dehydrogenases/reductases (SDR) family.</text>
</comment>
<protein>
    <submittedName>
        <fullName evidence="4">Chitin-binding protein</fullName>
    </submittedName>
</protein>
<feature type="region of interest" description="Disordered" evidence="2">
    <location>
        <begin position="1"/>
        <end position="42"/>
    </location>
</feature>
<feature type="domain" description="Ketoreductase" evidence="3">
    <location>
        <begin position="60"/>
        <end position="201"/>
    </location>
</feature>
<dbReference type="Pfam" id="PF00106">
    <property type="entry name" value="adh_short"/>
    <property type="match status" value="1"/>
</dbReference>
<dbReference type="EMBL" id="QDKQ01000077">
    <property type="protein sequence ID" value="PVM82026.1"/>
    <property type="molecule type" value="Genomic_DNA"/>
</dbReference>
<dbReference type="GO" id="GO:0034256">
    <property type="term" value="F:chlorophyll(ide) b reductase activity"/>
    <property type="evidence" value="ECO:0007669"/>
    <property type="project" value="TreeGrafter"/>
</dbReference>
<evidence type="ECO:0000313" key="5">
    <source>
        <dbReference type="Proteomes" id="UP000245073"/>
    </source>
</evidence>
<keyword evidence="5" id="KW-1185">Reference proteome</keyword>
<dbReference type="InterPro" id="IPR052625">
    <property type="entry name" value="Chl_b_Red"/>
</dbReference>
<dbReference type="CDD" id="cd05233">
    <property type="entry name" value="SDR_c"/>
    <property type="match status" value="1"/>
</dbReference>
<dbReference type="PANTHER" id="PTHR24314">
    <property type="entry name" value="NON-SPECIFIC LIPID TRANSFER PROTEIN-RELATED"/>
    <property type="match status" value="1"/>
</dbReference>
<comment type="caution">
    <text evidence="4">The sequence shown here is derived from an EMBL/GenBank/DDBJ whole genome shotgun (WGS) entry which is preliminary data.</text>
</comment>
<reference evidence="4 5" key="1">
    <citation type="submission" date="2018-04" db="EMBL/GenBank/DDBJ databases">
        <title>The genome sequence of Caulobacter sp. 744.</title>
        <authorList>
            <person name="Gao J."/>
            <person name="Sun J."/>
        </authorList>
    </citation>
    <scope>NUCLEOTIDE SEQUENCE [LARGE SCALE GENOMIC DNA]</scope>
    <source>
        <strain evidence="4 5">774</strain>
    </source>
</reference>
<dbReference type="SMART" id="SM00822">
    <property type="entry name" value="PKS_KR"/>
    <property type="match status" value="1"/>
</dbReference>
<dbReference type="SUPFAM" id="SSF51735">
    <property type="entry name" value="NAD(P)-binding Rossmann-fold domains"/>
    <property type="match status" value="1"/>
</dbReference>
<dbReference type="InterPro" id="IPR057326">
    <property type="entry name" value="KR_dom"/>
</dbReference>
<dbReference type="PANTHER" id="PTHR24314:SF21">
    <property type="entry name" value="CHLOROPHYLL(IDE) B REDUCTASE NYC1, CHLOROPLASTIC-RELATED"/>
    <property type="match status" value="1"/>
</dbReference>
<dbReference type="AlphaFoldDB" id="A0A2T9JED2"/>
<sequence>MQGSILVPRSPGREPRPGDGWSEQGADASPRGGFPSRHGGGAHALGSRCGVLRGESRTVKTIVITGSSRGIGFGLAEAFLERGCQVVISGRNERVLAEALAKLEATGGAVAAKACDVSKVADLETLWDAAVERFGGVDIWINNAGSVSPRVRLDKVEEAEIDAVVATNLLGVIKASKMAMIRMLAQPGGGAIYNFEGFGSDGMTASGLTLYGATKRAVTYFTKSMGKELDGTSVRMGTISPGIVATDLLQSEMRDASDADRAKSMKLYNILGDRVETVAPFIADGVLKGEATAAPVRWLTMPKAMGRFMTAGFKKRDIFAEA</sequence>
<dbReference type="InterPro" id="IPR002347">
    <property type="entry name" value="SDR_fam"/>
</dbReference>
<dbReference type="GO" id="GO:0010304">
    <property type="term" value="P:PSII associated light-harvesting complex II catabolic process"/>
    <property type="evidence" value="ECO:0007669"/>
    <property type="project" value="TreeGrafter"/>
</dbReference>
<evidence type="ECO:0000256" key="2">
    <source>
        <dbReference type="SAM" id="MobiDB-lite"/>
    </source>
</evidence>
<organism evidence="4 5">
    <name type="scientific">Caulobacter endophyticus</name>
    <dbReference type="NCBI Taxonomy" id="2172652"/>
    <lineage>
        <taxon>Bacteria</taxon>
        <taxon>Pseudomonadati</taxon>
        <taxon>Pseudomonadota</taxon>
        <taxon>Alphaproteobacteria</taxon>
        <taxon>Caulobacterales</taxon>
        <taxon>Caulobacteraceae</taxon>
        <taxon>Caulobacter</taxon>
    </lineage>
</organism>
<dbReference type="Proteomes" id="UP000245073">
    <property type="component" value="Unassembled WGS sequence"/>
</dbReference>